<feature type="transmembrane region" description="Helical" evidence="8">
    <location>
        <begin position="244"/>
        <end position="262"/>
    </location>
</feature>
<sequence length="415" mass="44626">MIPLLVASLFTLVSASALSSPDFARRDLTGDAKCSGVHTLSSTGARPTGWMAVGFGTQMRNTPMVIMWANSDGSITLSQRKAPGETMPKLDSDPPRVATLQTALSATTDNPSFVFTIPANDDTNQKLIYAFGGTNPGSADPEATLIMHINYGFATLDLTKPVDAPETTTTPTASGPSATATSKPSRPVIPIDDPTDDIPYTPYQRKIIAHAVLCSLGFALLLPAGALLARYLRTFTPVWYTGHWIAQFAVAGPAILAGVALGFNASAQTGAVYMNTHKRTGITLFVLYLFQCFLGAFIHYVKPKNSSRRPAQNYAHAILGLIILAVALAQVRSGYHTEWPGYTGLGDAPGWVNALWIVWVIALPLLYAAGLSLLPKQHAQEAAQRKKMLAIRMAQDPAQYVWDEPQQEDTTPRAT</sequence>
<protein>
    <recommendedName>
        <fullName evidence="10">Cytochrome b561 domain-containing protein</fullName>
    </recommendedName>
</protein>
<dbReference type="PANTHER" id="PTHR47797:SF3">
    <property type="entry name" value="CYTOCHROME B561 DOMAIN-CONTAINING PROTEIN"/>
    <property type="match status" value="1"/>
</dbReference>
<keyword evidence="4" id="KW-0249">Electron transport</keyword>
<comment type="subcellular location">
    <subcellularLocation>
        <location evidence="1">Membrane</location>
    </subcellularLocation>
</comment>
<keyword evidence="6 8" id="KW-0472">Membrane</keyword>
<evidence type="ECO:0000256" key="5">
    <source>
        <dbReference type="ARBA" id="ARBA00022989"/>
    </source>
</evidence>
<dbReference type="SUPFAM" id="SSF49344">
    <property type="entry name" value="CBD9-like"/>
    <property type="match status" value="1"/>
</dbReference>
<keyword evidence="5 8" id="KW-1133">Transmembrane helix</keyword>
<feature type="chain" id="PRO_5042160467" description="Cytochrome b561 domain-containing protein" evidence="9">
    <location>
        <begin position="18"/>
        <end position="415"/>
    </location>
</feature>
<dbReference type="InterPro" id="IPR015920">
    <property type="entry name" value="Cellobiose_DH-like_cyt"/>
</dbReference>
<name>A0AAD7CDV1_9AGAR</name>
<keyword evidence="9" id="KW-0732">Signal</keyword>
<evidence type="ECO:0000313" key="12">
    <source>
        <dbReference type="Proteomes" id="UP001221142"/>
    </source>
</evidence>
<dbReference type="InterPro" id="IPR006593">
    <property type="entry name" value="Cyt_b561/ferric_Rdtase_TM"/>
</dbReference>
<evidence type="ECO:0000256" key="6">
    <source>
        <dbReference type="ARBA" id="ARBA00023136"/>
    </source>
</evidence>
<dbReference type="SMART" id="SM00664">
    <property type="entry name" value="DoH"/>
    <property type="match status" value="1"/>
</dbReference>
<keyword evidence="2" id="KW-0813">Transport</keyword>
<dbReference type="CDD" id="cd08760">
    <property type="entry name" value="Cyt_b561_FRRS1_like"/>
    <property type="match status" value="1"/>
</dbReference>
<feature type="transmembrane region" description="Helical" evidence="8">
    <location>
        <begin position="282"/>
        <end position="301"/>
    </location>
</feature>
<evidence type="ECO:0000256" key="7">
    <source>
        <dbReference type="SAM" id="MobiDB-lite"/>
    </source>
</evidence>
<feature type="region of interest" description="Disordered" evidence="7">
    <location>
        <begin position="162"/>
        <end position="191"/>
    </location>
</feature>
<feature type="transmembrane region" description="Helical" evidence="8">
    <location>
        <begin position="207"/>
        <end position="232"/>
    </location>
</feature>
<reference evidence="11" key="1">
    <citation type="submission" date="2023-03" db="EMBL/GenBank/DDBJ databases">
        <title>Massive genome expansion in bonnet fungi (Mycena s.s.) driven by repeated elements and novel gene families across ecological guilds.</title>
        <authorList>
            <consortium name="Lawrence Berkeley National Laboratory"/>
            <person name="Harder C.B."/>
            <person name="Miyauchi S."/>
            <person name="Viragh M."/>
            <person name="Kuo A."/>
            <person name="Thoen E."/>
            <person name="Andreopoulos B."/>
            <person name="Lu D."/>
            <person name="Skrede I."/>
            <person name="Drula E."/>
            <person name="Henrissat B."/>
            <person name="Morin E."/>
            <person name="Kohler A."/>
            <person name="Barry K."/>
            <person name="LaButti K."/>
            <person name="Morin E."/>
            <person name="Salamov A."/>
            <person name="Lipzen A."/>
            <person name="Mereny Z."/>
            <person name="Hegedus B."/>
            <person name="Baldrian P."/>
            <person name="Stursova M."/>
            <person name="Weitz H."/>
            <person name="Taylor A."/>
            <person name="Grigoriev I.V."/>
            <person name="Nagy L.G."/>
            <person name="Martin F."/>
            <person name="Kauserud H."/>
        </authorList>
    </citation>
    <scope>NUCLEOTIDE SEQUENCE</scope>
    <source>
        <strain evidence="11">9284</strain>
    </source>
</reference>
<evidence type="ECO:0000256" key="1">
    <source>
        <dbReference type="ARBA" id="ARBA00004370"/>
    </source>
</evidence>
<dbReference type="Gene3D" id="2.60.40.1210">
    <property type="entry name" value="Cellobiose dehydrogenase, cytochrome domain"/>
    <property type="match status" value="1"/>
</dbReference>
<keyword evidence="12" id="KW-1185">Reference proteome</keyword>
<evidence type="ECO:0000313" key="11">
    <source>
        <dbReference type="EMBL" id="KAJ7646591.1"/>
    </source>
</evidence>
<dbReference type="SMART" id="SM00665">
    <property type="entry name" value="B561"/>
    <property type="match status" value="1"/>
</dbReference>
<dbReference type="CDD" id="cd09630">
    <property type="entry name" value="CDH_like_cytochrome"/>
    <property type="match status" value="1"/>
</dbReference>
<evidence type="ECO:0000256" key="3">
    <source>
        <dbReference type="ARBA" id="ARBA00022692"/>
    </source>
</evidence>
<dbReference type="Gene3D" id="1.20.120.1770">
    <property type="match status" value="1"/>
</dbReference>
<organism evidence="11 12">
    <name type="scientific">Roridomyces roridus</name>
    <dbReference type="NCBI Taxonomy" id="1738132"/>
    <lineage>
        <taxon>Eukaryota</taxon>
        <taxon>Fungi</taxon>
        <taxon>Dikarya</taxon>
        <taxon>Basidiomycota</taxon>
        <taxon>Agaricomycotina</taxon>
        <taxon>Agaricomycetes</taxon>
        <taxon>Agaricomycetidae</taxon>
        <taxon>Agaricales</taxon>
        <taxon>Marasmiineae</taxon>
        <taxon>Mycenaceae</taxon>
        <taxon>Roridomyces</taxon>
    </lineage>
</organism>
<feature type="transmembrane region" description="Helical" evidence="8">
    <location>
        <begin position="351"/>
        <end position="374"/>
    </location>
</feature>
<feature type="signal peptide" evidence="9">
    <location>
        <begin position="1"/>
        <end position="17"/>
    </location>
</feature>
<proteinExistence type="predicted"/>
<dbReference type="Pfam" id="PF03188">
    <property type="entry name" value="Cytochrom_B561"/>
    <property type="match status" value="1"/>
</dbReference>
<evidence type="ECO:0000256" key="4">
    <source>
        <dbReference type="ARBA" id="ARBA00022982"/>
    </source>
</evidence>
<dbReference type="EMBL" id="JARKIF010000002">
    <property type="protein sequence ID" value="KAJ7646591.1"/>
    <property type="molecule type" value="Genomic_DNA"/>
</dbReference>
<dbReference type="PROSITE" id="PS50939">
    <property type="entry name" value="CYTOCHROME_B561"/>
    <property type="match status" value="1"/>
</dbReference>
<evidence type="ECO:0000259" key="10">
    <source>
        <dbReference type="PROSITE" id="PS50939"/>
    </source>
</evidence>
<evidence type="ECO:0000256" key="9">
    <source>
        <dbReference type="SAM" id="SignalP"/>
    </source>
</evidence>
<evidence type="ECO:0000256" key="8">
    <source>
        <dbReference type="SAM" id="Phobius"/>
    </source>
</evidence>
<feature type="transmembrane region" description="Helical" evidence="8">
    <location>
        <begin position="313"/>
        <end position="331"/>
    </location>
</feature>
<keyword evidence="3 8" id="KW-0812">Transmembrane</keyword>
<feature type="compositionally biased region" description="Low complexity" evidence="7">
    <location>
        <begin position="164"/>
        <end position="191"/>
    </location>
</feature>
<dbReference type="AlphaFoldDB" id="A0AAD7CDV1"/>
<feature type="domain" description="Cytochrome b561" evidence="10">
    <location>
        <begin position="172"/>
        <end position="371"/>
    </location>
</feature>
<dbReference type="Proteomes" id="UP001221142">
    <property type="component" value="Unassembled WGS sequence"/>
</dbReference>
<comment type="caution">
    <text evidence="11">The sequence shown here is derived from an EMBL/GenBank/DDBJ whole genome shotgun (WGS) entry which is preliminary data.</text>
</comment>
<accession>A0AAD7CDV1</accession>
<dbReference type="Pfam" id="PF16010">
    <property type="entry name" value="CDH-cyt"/>
    <property type="match status" value="1"/>
</dbReference>
<gene>
    <name evidence="11" type="ORF">FB45DRAFT_890842</name>
</gene>
<dbReference type="PANTHER" id="PTHR47797">
    <property type="entry name" value="DEHYDROGENASE, PUTATIVE (AFU_ORTHOLOGUE AFUA_8G05805)-RELATED"/>
    <property type="match status" value="1"/>
</dbReference>
<dbReference type="InterPro" id="IPR005018">
    <property type="entry name" value="DOMON_domain"/>
</dbReference>
<dbReference type="GO" id="GO:0016020">
    <property type="term" value="C:membrane"/>
    <property type="evidence" value="ECO:0007669"/>
    <property type="project" value="UniProtKB-SubCell"/>
</dbReference>
<evidence type="ECO:0000256" key="2">
    <source>
        <dbReference type="ARBA" id="ARBA00022448"/>
    </source>
</evidence>